<keyword evidence="3" id="KW-1185">Reference proteome</keyword>
<evidence type="ECO:0000313" key="2">
    <source>
        <dbReference type="EMBL" id="RDW61532.1"/>
    </source>
</evidence>
<protein>
    <submittedName>
        <fullName evidence="2">Uncharacterized protein</fullName>
    </submittedName>
</protein>
<dbReference type="OrthoDB" id="10306143at2759"/>
<dbReference type="EMBL" id="PDLN01000018">
    <property type="protein sequence ID" value="RDW61532.1"/>
    <property type="molecule type" value="Genomic_DNA"/>
</dbReference>
<dbReference type="AlphaFoldDB" id="A0A3D8QI61"/>
<feature type="compositionally biased region" description="Polar residues" evidence="1">
    <location>
        <begin position="278"/>
        <end position="287"/>
    </location>
</feature>
<organism evidence="2 3">
    <name type="scientific">Coleophoma crateriformis</name>
    <dbReference type="NCBI Taxonomy" id="565419"/>
    <lineage>
        <taxon>Eukaryota</taxon>
        <taxon>Fungi</taxon>
        <taxon>Dikarya</taxon>
        <taxon>Ascomycota</taxon>
        <taxon>Pezizomycotina</taxon>
        <taxon>Leotiomycetes</taxon>
        <taxon>Helotiales</taxon>
        <taxon>Dermateaceae</taxon>
        <taxon>Coleophoma</taxon>
    </lineage>
</organism>
<evidence type="ECO:0000313" key="3">
    <source>
        <dbReference type="Proteomes" id="UP000256328"/>
    </source>
</evidence>
<reference evidence="2 3" key="1">
    <citation type="journal article" date="2018" name="IMA Fungus">
        <title>IMA Genome-F 9: Draft genome sequence of Annulohypoxylon stygium, Aspergillus mulundensis, Berkeleyomyces basicola (syn. Thielaviopsis basicola), Ceratocystis smalleyi, two Cercospora beticola strains, Coleophoma cylindrospora, Fusarium fracticaudum, Phialophora cf. hyalina, and Morchella septimelata.</title>
        <authorList>
            <person name="Wingfield B.D."/>
            <person name="Bills G.F."/>
            <person name="Dong Y."/>
            <person name="Huang W."/>
            <person name="Nel W.J."/>
            <person name="Swalarsk-Parry B.S."/>
            <person name="Vaghefi N."/>
            <person name="Wilken P.M."/>
            <person name="An Z."/>
            <person name="de Beer Z.W."/>
            <person name="De Vos L."/>
            <person name="Chen L."/>
            <person name="Duong T.A."/>
            <person name="Gao Y."/>
            <person name="Hammerbacher A."/>
            <person name="Kikkert J.R."/>
            <person name="Li Y."/>
            <person name="Li H."/>
            <person name="Li K."/>
            <person name="Li Q."/>
            <person name="Liu X."/>
            <person name="Ma X."/>
            <person name="Naidoo K."/>
            <person name="Pethybridge S.J."/>
            <person name="Sun J."/>
            <person name="Steenkamp E.T."/>
            <person name="van der Nest M.A."/>
            <person name="van Wyk S."/>
            <person name="Wingfield M.J."/>
            <person name="Xiong C."/>
            <person name="Yue Q."/>
            <person name="Zhang X."/>
        </authorList>
    </citation>
    <scope>NUCLEOTIDE SEQUENCE [LARGE SCALE GENOMIC DNA]</scope>
    <source>
        <strain evidence="2 3">BP5796</strain>
    </source>
</reference>
<dbReference type="Proteomes" id="UP000256328">
    <property type="component" value="Unassembled WGS sequence"/>
</dbReference>
<accession>A0A3D8QI61</accession>
<name>A0A3D8QI61_9HELO</name>
<evidence type="ECO:0000256" key="1">
    <source>
        <dbReference type="SAM" id="MobiDB-lite"/>
    </source>
</evidence>
<feature type="region of interest" description="Disordered" evidence="1">
    <location>
        <begin position="68"/>
        <end position="117"/>
    </location>
</feature>
<feature type="region of interest" description="Disordered" evidence="1">
    <location>
        <begin position="267"/>
        <end position="294"/>
    </location>
</feature>
<proteinExistence type="predicted"/>
<comment type="caution">
    <text evidence="2">The sequence shown here is derived from an EMBL/GenBank/DDBJ whole genome shotgun (WGS) entry which is preliminary data.</text>
</comment>
<sequence>MSSSDQSCLLCGMPSQGYAFCSEQCRVLDWDKNHEASRSLQISALTSMLSYEPNNSIRVPHSRRTVLPFHHHNIPPPLEEHSTFSSDSSDDSDTDSDASFWESPTTQPQDATRDPSNILRAKDILQKYISAEESKQHLPTFQRFQRAANVRLSTRRHTIGTREPEIFETGSLTISDNIDQNVIGNDNHLETSNTNISEAKEILKKYLHVRKVHPETYMALCRQKTLKRGSSRGTRFLGRPIDRHDDSSTAFNCIESGICEHCKKDEEQQHLSARSRPRLTQESSSESLLDYDFPKPPSTTSIPPLMLPPSLPPSLSSSLSTPYASSTSISSLNVLVSKGRSKSLPDVLPAIRLPASFSPVNWDDVDFAKLDSSENKRKSNVLDHVDCGCFCQVGNGSLCLGGNYWG</sequence>
<gene>
    <name evidence="2" type="ORF">BP5796_11424</name>
</gene>